<dbReference type="PANTHER" id="PTHR22916:SF3">
    <property type="entry name" value="UDP-GLCNAC:BETAGAL BETA-1,3-N-ACETYLGLUCOSAMINYLTRANSFERASE-LIKE PROTEIN 1"/>
    <property type="match status" value="1"/>
</dbReference>
<dbReference type="AlphaFoldDB" id="A4BIZ2"/>
<dbReference type="GO" id="GO:0016758">
    <property type="term" value="F:hexosyltransferase activity"/>
    <property type="evidence" value="ECO:0007669"/>
    <property type="project" value="UniProtKB-ARBA"/>
</dbReference>
<keyword evidence="3" id="KW-1185">Reference proteome</keyword>
<dbReference type="CDD" id="cd04196">
    <property type="entry name" value="GT_2_like_d"/>
    <property type="match status" value="1"/>
</dbReference>
<protein>
    <submittedName>
        <fullName evidence="2">Probable rhamnosyltransferase</fullName>
    </submittedName>
</protein>
<dbReference type="HOGENOM" id="CLU_025996_2_1_6"/>
<dbReference type="SUPFAM" id="SSF53448">
    <property type="entry name" value="Nucleotide-diphospho-sugar transferases"/>
    <property type="match status" value="1"/>
</dbReference>
<gene>
    <name evidence="2" type="ORF">MED297_15385</name>
</gene>
<dbReference type="EMBL" id="AAOE01000029">
    <property type="protein sequence ID" value="EAR07925.1"/>
    <property type="molecule type" value="Genomic_DNA"/>
</dbReference>
<dbReference type="InterPro" id="IPR029044">
    <property type="entry name" value="Nucleotide-diphossugar_trans"/>
</dbReference>
<dbReference type="Pfam" id="PF00535">
    <property type="entry name" value="Glycos_transf_2"/>
    <property type="match status" value="1"/>
</dbReference>
<proteinExistence type="predicted"/>
<accession>A4BIZ2</accession>
<evidence type="ECO:0000259" key="1">
    <source>
        <dbReference type="Pfam" id="PF00535"/>
    </source>
</evidence>
<evidence type="ECO:0000313" key="2">
    <source>
        <dbReference type="EMBL" id="EAR07925.1"/>
    </source>
</evidence>
<name>A4BIZ2_9GAMM</name>
<dbReference type="OrthoDB" id="9801954at2"/>
<dbReference type="RefSeq" id="WP_008043191.1">
    <property type="nucleotide sequence ID" value="NZ_CH724150.1"/>
</dbReference>
<dbReference type="InterPro" id="IPR001173">
    <property type="entry name" value="Glyco_trans_2-like"/>
</dbReference>
<organism evidence="2 3">
    <name type="scientific">Reinekea blandensis MED297</name>
    <dbReference type="NCBI Taxonomy" id="314283"/>
    <lineage>
        <taxon>Bacteria</taxon>
        <taxon>Pseudomonadati</taxon>
        <taxon>Pseudomonadota</taxon>
        <taxon>Gammaproteobacteria</taxon>
        <taxon>Oceanospirillales</taxon>
        <taxon>Saccharospirillaceae</taxon>
        <taxon>Reinekea</taxon>
    </lineage>
</organism>
<feature type="domain" description="Glycosyltransferase 2-like" evidence="1">
    <location>
        <begin position="14"/>
        <end position="119"/>
    </location>
</feature>
<dbReference type="Gene3D" id="3.90.550.10">
    <property type="entry name" value="Spore Coat Polysaccharide Biosynthesis Protein SpsA, Chain A"/>
    <property type="match status" value="1"/>
</dbReference>
<sequence>MQASPQPQAPPIDVLILTYNGGSYLHPQLTSIAEQLEPGDRIIVSDDGSTDDTLRILQEFQQTYLKENVELLVYQGPGKGVIQNFFSGIQHTKAEYTFIADQDDVWLPGKRQLFAKQMQCSSKPHLIFSDAWLWNSLDTNTDTSFWQQQKINPSHARQLSTLIFRNTVQGASMAINRALIERISLHPDIVMHDWWCALHANAFGSISIIFEPTLLYRQHDANQIGALRKRTVREKRDASQKIFAQARAFRTILPQQHPSKAMLDSFNDACSKGLLRRALFLLQYRPKRVNVLKSITLWASILFNSKT</sequence>
<comment type="caution">
    <text evidence="2">The sequence shown here is derived from an EMBL/GenBank/DDBJ whole genome shotgun (WGS) entry which is preliminary data.</text>
</comment>
<evidence type="ECO:0000313" key="3">
    <source>
        <dbReference type="Proteomes" id="UP000005953"/>
    </source>
</evidence>
<reference evidence="2 3" key="1">
    <citation type="submission" date="2006-02" db="EMBL/GenBank/DDBJ databases">
        <authorList>
            <person name="Pinhassi J."/>
            <person name="Pedros-Alio C."/>
            <person name="Ferriera S."/>
            <person name="Johnson J."/>
            <person name="Kravitz S."/>
            <person name="Halpern A."/>
            <person name="Remington K."/>
            <person name="Beeson K."/>
            <person name="Tran B."/>
            <person name="Rogers Y.-H."/>
            <person name="Friedman R."/>
            <person name="Venter J.C."/>
        </authorList>
    </citation>
    <scope>NUCLEOTIDE SEQUENCE [LARGE SCALE GENOMIC DNA]</scope>
    <source>
        <strain evidence="2 3">MED297</strain>
    </source>
</reference>
<dbReference type="STRING" id="314283.MED297_15385"/>
<dbReference type="PANTHER" id="PTHR22916">
    <property type="entry name" value="GLYCOSYLTRANSFERASE"/>
    <property type="match status" value="1"/>
</dbReference>
<dbReference type="Proteomes" id="UP000005953">
    <property type="component" value="Unassembled WGS sequence"/>
</dbReference>
<keyword evidence="2" id="KW-0808">Transferase</keyword>